<dbReference type="EMBL" id="CAJNOJ010000083">
    <property type="protein sequence ID" value="CAF1064831.1"/>
    <property type="molecule type" value="Genomic_DNA"/>
</dbReference>
<feature type="signal peptide" evidence="1">
    <location>
        <begin position="1"/>
        <end position="28"/>
    </location>
</feature>
<proteinExistence type="predicted"/>
<dbReference type="Proteomes" id="UP000663852">
    <property type="component" value="Unassembled WGS sequence"/>
</dbReference>
<keyword evidence="1" id="KW-0732">Signal</keyword>
<feature type="chain" id="PRO_5036225142" evidence="1">
    <location>
        <begin position="29"/>
        <end position="152"/>
    </location>
</feature>
<evidence type="ECO:0000313" key="2">
    <source>
        <dbReference type="EMBL" id="CAF1064831.1"/>
    </source>
</evidence>
<gene>
    <name evidence="2" type="ORF">EDS130_LOCUS18118</name>
    <name evidence="3" type="ORF">XAT740_LOCUS40262</name>
</gene>
<protein>
    <submittedName>
        <fullName evidence="2">Uncharacterized protein</fullName>
    </submittedName>
</protein>
<dbReference type="EMBL" id="CAJNOR010004561">
    <property type="protein sequence ID" value="CAF1511843.1"/>
    <property type="molecule type" value="Genomic_DNA"/>
</dbReference>
<dbReference type="Proteomes" id="UP000663828">
    <property type="component" value="Unassembled WGS sequence"/>
</dbReference>
<evidence type="ECO:0000313" key="4">
    <source>
        <dbReference type="Proteomes" id="UP000663828"/>
    </source>
</evidence>
<dbReference type="AlphaFoldDB" id="A0A814LIV7"/>
<dbReference type="OrthoDB" id="10023581at2759"/>
<evidence type="ECO:0000313" key="5">
    <source>
        <dbReference type="Proteomes" id="UP000663852"/>
    </source>
</evidence>
<evidence type="ECO:0000256" key="1">
    <source>
        <dbReference type="SAM" id="SignalP"/>
    </source>
</evidence>
<sequence length="152" mass="17622">MFISSLPSTFILASCCLAMIIFLKSSCAYVVDSNEIRQLDFNSPSYFDRYVRTTKFPRIGRSIYDNEDLSSLLDVNTNSEEATDENLEQRSVLFPRIGKRAFHNLLWANSRSNPHRMLDSQGRYYVNGYDYHIHQSPLNSVSRYRGKRSVSM</sequence>
<organism evidence="2 5">
    <name type="scientific">Adineta ricciae</name>
    <name type="common">Rotifer</name>
    <dbReference type="NCBI Taxonomy" id="249248"/>
    <lineage>
        <taxon>Eukaryota</taxon>
        <taxon>Metazoa</taxon>
        <taxon>Spiralia</taxon>
        <taxon>Gnathifera</taxon>
        <taxon>Rotifera</taxon>
        <taxon>Eurotatoria</taxon>
        <taxon>Bdelloidea</taxon>
        <taxon>Adinetida</taxon>
        <taxon>Adinetidae</taxon>
        <taxon>Adineta</taxon>
    </lineage>
</organism>
<keyword evidence="4" id="KW-1185">Reference proteome</keyword>
<evidence type="ECO:0000313" key="3">
    <source>
        <dbReference type="EMBL" id="CAF1511843.1"/>
    </source>
</evidence>
<name>A0A814LIV7_ADIRI</name>
<accession>A0A814LIV7</accession>
<reference evidence="2" key="1">
    <citation type="submission" date="2021-02" db="EMBL/GenBank/DDBJ databases">
        <authorList>
            <person name="Nowell W R."/>
        </authorList>
    </citation>
    <scope>NUCLEOTIDE SEQUENCE</scope>
</reference>
<comment type="caution">
    <text evidence="2">The sequence shown here is derived from an EMBL/GenBank/DDBJ whole genome shotgun (WGS) entry which is preliminary data.</text>
</comment>